<reference evidence="2" key="1">
    <citation type="journal article" date="2020" name="Biotechnol. Biofuels">
        <title>New insights from the biogas microbiome by comprehensive genome-resolved metagenomics of nearly 1600 species originating from multiple anaerobic digesters.</title>
        <authorList>
            <person name="Campanaro S."/>
            <person name="Treu L."/>
            <person name="Rodriguez-R L.M."/>
            <person name="Kovalovszki A."/>
            <person name="Ziels R.M."/>
            <person name="Maus I."/>
            <person name="Zhu X."/>
            <person name="Kougias P.G."/>
            <person name="Basile A."/>
            <person name="Luo G."/>
            <person name="Schluter A."/>
            <person name="Konstantinidis K.T."/>
            <person name="Angelidaki I."/>
        </authorList>
    </citation>
    <scope>NUCLEOTIDE SEQUENCE</scope>
    <source>
        <strain evidence="2">AS06rmzACSIP_7</strain>
    </source>
</reference>
<name>A0A971S316_9BACT</name>
<accession>A0A971S316</accession>
<evidence type="ECO:0000313" key="2">
    <source>
        <dbReference type="EMBL" id="NLW36827.1"/>
    </source>
</evidence>
<dbReference type="AlphaFoldDB" id="A0A971S316"/>
<protein>
    <submittedName>
        <fullName evidence="2">Uncharacterized protein</fullName>
    </submittedName>
</protein>
<feature type="region of interest" description="Disordered" evidence="1">
    <location>
        <begin position="115"/>
        <end position="145"/>
    </location>
</feature>
<proteinExistence type="predicted"/>
<dbReference type="Proteomes" id="UP000777265">
    <property type="component" value="Unassembled WGS sequence"/>
</dbReference>
<evidence type="ECO:0000256" key="1">
    <source>
        <dbReference type="SAM" id="MobiDB-lite"/>
    </source>
</evidence>
<reference evidence="2" key="2">
    <citation type="submission" date="2020-01" db="EMBL/GenBank/DDBJ databases">
        <authorList>
            <person name="Campanaro S."/>
        </authorList>
    </citation>
    <scope>NUCLEOTIDE SEQUENCE</scope>
    <source>
        <strain evidence="2">AS06rmzACSIP_7</strain>
    </source>
</reference>
<gene>
    <name evidence="2" type="ORF">GXY80_15325</name>
</gene>
<evidence type="ECO:0000313" key="3">
    <source>
        <dbReference type="Proteomes" id="UP000777265"/>
    </source>
</evidence>
<sequence length="145" mass="16355">MTLEKKLKALLNEVLAETERNPAFRERLSRLLEDQPLASTRASKRSARRQPGKFDPMAVYRDHPQELTARLEALTVDELKDMVAEGGMDRTKLAMKWKDKERLVELIVNTVKSRDQKGDAFRAPIGRQPTDAQAKDNGSTPPEGA</sequence>
<feature type="compositionally biased region" description="Polar residues" evidence="1">
    <location>
        <begin position="136"/>
        <end position="145"/>
    </location>
</feature>
<comment type="caution">
    <text evidence="2">The sequence shown here is derived from an EMBL/GenBank/DDBJ whole genome shotgun (WGS) entry which is preliminary data.</text>
</comment>
<feature type="compositionally biased region" description="Basic residues" evidence="1">
    <location>
        <begin position="42"/>
        <end position="51"/>
    </location>
</feature>
<dbReference type="EMBL" id="JAAYEE010000303">
    <property type="protein sequence ID" value="NLW36827.1"/>
    <property type="molecule type" value="Genomic_DNA"/>
</dbReference>
<feature type="region of interest" description="Disordered" evidence="1">
    <location>
        <begin position="35"/>
        <end position="61"/>
    </location>
</feature>
<organism evidence="2 3">
    <name type="scientific">Syntrophorhabdus aromaticivorans</name>
    <dbReference type="NCBI Taxonomy" id="328301"/>
    <lineage>
        <taxon>Bacteria</taxon>
        <taxon>Pseudomonadati</taxon>
        <taxon>Thermodesulfobacteriota</taxon>
        <taxon>Syntrophorhabdia</taxon>
        <taxon>Syntrophorhabdales</taxon>
        <taxon>Syntrophorhabdaceae</taxon>
        <taxon>Syntrophorhabdus</taxon>
    </lineage>
</organism>